<reference evidence="7 8" key="1">
    <citation type="submission" date="2016-10" db="EMBL/GenBank/DDBJ databases">
        <authorList>
            <person name="de Groot N.N."/>
        </authorList>
    </citation>
    <scope>NUCLEOTIDE SEQUENCE [LARGE SCALE GENOMIC DNA]</scope>
    <source>
        <strain evidence="7 8">CGMCC 1.5058</strain>
    </source>
</reference>
<dbReference type="SUPFAM" id="SSF52016">
    <property type="entry name" value="LeuD/IlvD-like"/>
    <property type="match status" value="1"/>
</dbReference>
<dbReference type="Proteomes" id="UP000183255">
    <property type="component" value="Unassembled WGS sequence"/>
</dbReference>
<evidence type="ECO:0000259" key="5">
    <source>
        <dbReference type="Pfam" id="PF00330"/>
    </source>
</evidence>
<dbReference type="AlphaFoldDB" id="A0A1G8RZ28"/>
<dbReference type="PRINTS" id="PR00415">
    <property type="entry name" value="ACONITASE"/>
</dbReference>
<name>A0A1G8RZ28_9CLOT</name>
<evidence type="ECO:0000256" key="4">
    <source>
        <dbReference type="ARBA" id="ARBA00023014"/>
    </source>
</evidence>
<dbReference type="InterPro" id="IPR000573">
    <property type="entry name" value="AconitaseA/IPMdHydase_ssu_swvl"/>
</dbReference>
<feature type="domain" description="Aconitase/3-isopropylmalate dehydratase large subunit alpha/beta/alpha" evidence="5">
    <location>
        <begin position="103"/>
        <end position="449"/>
    </location>
</feature>
<keyword evidence="2" id="KW-0479">Metal-binding</keyword>
<evidence type="ECO:0000313" key="8">
    <source>
        <dbReference type="Proteomes" id="UP000183255"/>
    </source>
</evidence>
<evidence type="ECO:0000256" key="2">
    <source>
        <dbReference type="ARBA" id="ARBA00022723"/>
    </source>
</evidence>
<evidence type="ECO:0000256" key="1">
    <source>
        <dbReference type="ARBA" id="ARBA00011245"/>
    </source>
</evidence>
<proteinExistence type="predicted"/>
<dbReference type="GO" id="GO:0006099">
    <property type="term" value="P:tricarboxylic acid cycle"/>
    <property type="evidence" value="ECO:0007669"/>
    <property type="project" value="UniProtKB-UniPathway"/>
</dbReference>
<dbReference type="GO" id="GO:0003994">
    <property type="term" value="F:aconitate hydratase activity"/>
    <property type="evidence" value="ECO:0007669"/>
    <property type="project" value="TreeGrafter"/>
</dbReference>
<keyword evidence="4" id="KW-0411">Iron-sulfur</keyword>
<keyword evidence="3" id="KW-0408">Iron</keyword>
<dbReference type="InterPro" id="IPR001030">
    <property type="entry name" value="Acoase/IPM_deHydtase_lsu_aba"/>
</dbReference>
<dbReference type="GO" id="GO:0046872">
    <property type="term" value="F:metal ion binding"/>
    <property type="evidence" value="ECO:0007669"/>
    <property type="project" value="UniProtKB-KW"/>
</dbReference>
<dbReference type="InterPro" id="IPR050926">
    <property type="entry name" value="Aconitase/IPM_isomerase"/>
</dbReference>
<dbReference type="InterPro" id="IPR015928">
    <property type="entry name" value="Aconitase/3IPM_dehydase_swvl"/>
</dbReference>
<dbReference type="Gene3D" id="3.20.19.10">
    <property type="entry name" value="Aconitase, domain 4"/>
    <property type="match status" value="1"/>
</dbReference>
<dbReference type="InterPro" id="IPR015931">
    <property type="entry name" value="Acnase/IPM_dHydase_lsu_aba_1/3"/>
</dbReference>
<dbReference type="InterPro" id="IPR036008">
    <property type="entry name" value="Aconitase_4Fe-4S_dom"/>
</dbReference>
<dbReference type="EMBL" id="FNDZ01000010">
    <property type="protein sequence ID" value="SDJ22172.1"/>
    <property type="molecule type" value="Genomic_DNA"/>
</dbReference>
<dbReference type="Pfam" id="PF00330">
    <property type="entry name" value="Aconitase"/>
    <property type="match status" value="1"/>
</dbReference>
<dbReference type="Gene3D" id="3.30.499.10">
    <property type="entry name" value="Aconitase, domain 3"/>
    <property type="match status" value="2"/>
</dbReference>
<evidence type="ECO:0000313" key="7">
    <source>
        <dbReference type="EMBL" id="SDJ22172.1"/>
    </source>
</evidence>
<dbReference type="SUPFAM" id="SSF53732">
    <property type="entry name" value="Aconitase iron-sulfur domain"/>
    <property type="match status" value="1"/>
</dbReference>
<accession>A0A1G8RZ28</accession>
<evidence type="ECO:0000259" key="6">
    <source>
        <dbReference type="Pfam" id="PF00694"/>
    </source>
</evidence>
<evidence type="ECO:0000256" key="3">
    <source>
        <dbReference type="ARBA" id="ARBA00023004"/>
    </source>
</evidence>
<dbReference type="PANTHER" id="PTHR43160:SF3">
    <property type="entry name" value="ACONITATE HYDRATASE, MITOCHONDRIAL"/>
    <property type="match status" value="1"/>
</dbReference>
<dbReference type="Pfam" id="PF00694">
    <property type="entry name" value="Aconitase_C"/>
    <property type="match status" value="1"/>
</dbReference>
<organism evidence="7 8">
    <name type="scientific">Proteiniclasticum ruminis</name>
    <dbReference type="NCBI Taxonomy" id="398199"/>
    <lineage>
        <taxon>Bacteria</taxon>
        <taxon>Bacillati</taxon>
        <taxon>Bacillota</taxon>
        <taxon>Clostridia</taxon>
        <taxon>Eubacteriales</taxon>
        <taxon>Clostridiaceae</taxon>
        <taxon>Proteiniclasticum</taxon>
    </lineage>
</organism>
<feature type="domain" description="Aconitase A/isopropylmalate dehydratase small subunit swivel" evidence="6">
    <location>
        <begin position="588"/>
        <end position="656"/>
    </location>
</feature>
<dbReference type="RefSeq" id="WP_051651708.1">
    <property type="nucleotide sequence ID" value="NZ_FNDZ01000010.1"/>
</dbReference>
<dbReference type="PANTHER" id="PTHR43160">
    <property type="entry name" value="ACONITATE HYDRATASE B"/>
    <property type="match status" value="1"/>
</dbReference>
<gene>
    <name evidence="7" type="ORF">SAMN05421804_11016</name>
</gene>
<protein>
    <submittedName>
        <fullName evidence="7">Aconitate hydratase</fullName>
    </submittedName>
</protein>
<comment type="subunit">
    <text evidence="1">Monomer.</text>
</comment>
<dbReference type="NCBIfam" id="NF008503">
    <property type="entry name" value="PRK11413.1"/>
    <property type="match status" value="1"/>
</dbReference>
<sequence length="733" mass="80503">MITYISHGFTFRDGAFHPAPEPYSENKKRTLKYRTMAGQVLLAHKVVHHEDDILHLKFDALTSPDNNYVSILSTLRAVGVSSFPLPWILSNCHNSLCSISGTQNADDHKFGALSAQKYGAIFLPPYLGVIHQYIRETVASPGKMVLGSDSHTRYGPLGTLGFGEGGGEIANHLMGHPYPLSFPKIIAVHLTGKLHPGVGPMDVALSLIKETYSKGLLKNAILEFHGEGLHNLTMDERFGIDVMTTEASALSSIWAVDHLTQHYLADRGRNESFQVLTPSPDAYYDALVELPLDQIRPMIALPPHPSNVYEISHLLAHGQDIFKKLDEQHVIPGFHFTSKLEGSNIRIDQGLVTGCAGGSFENIRELCDILQTGIEKSSMRLQISPASTQISASLMETGITRDLLALGVPLGQSICGGCFGVSDIPADHELSARHVTRNFPMREGANKEKGQSCATVLMDTRSIAATYKNGGFLTPGTSLTYAKSDVKESYHPAIYKNSVLDFYNHPEPETEIKLGPGISDWPEFSPLKSHLLLKVSYYSPKDITTDDLLPSGEVSALRSHPKELANYTLMNVDAAYAHRAAAYLEEIQTIPLPETMDKNQISFGTVIVTQTMGDGSSREQAVSSQRILGGLGNIASSYATQRYLRNMVNYGVLPLLHEHPERFQEGTLLYFSDIRDSIHIGYSVVSAVDLSTGEHHAFTLPPLSTRERALLLAGGLISYEKNTLHLDQNKKPR</sequence>
<dbReference type="GO" id="GO:0051539">
    <property type="term" value="F:4 iron, 4 sulfur cluster binding"/>
    <property type="evidence" value="ECO:0007669"/>
    <property type="project" value="TreeGrafter"/>
</dbReference>
<dbReference type="GO" id="GO:0005829">
    <property type="term" value="C:cytosol"/>
    <property type="evidence" value="ECO:0007669"/>
    <property type="project" value="TreeGrafter"/>
</dbReference>
<dbReference type="UniPathway" id="UPA00223"/>